<evidence type="ECO:0000256" key="1">
    <source>
        <dbReference type="SAM" id="MobiDB-lite"/>
    </source>
</evidence>
<sequence>MVRWVRRLVTCVSVCAAVAILAAVARWWTARSVPAPSATPQWPPFDPAPAVTDPAAPAATTDPVTPEPVRPPWVAPVDGQCTIDHPVKANDNSGIYHVPGGRFYDRTRAERCYVDAVSAEADGYRAAKA</sequence>
<reference evidence="2" key="1">
    <citation type="submission" date="2020-05" db="EMBL/GenBank/DDBJ databases">
        <authorList>
            <person name="Chiriac C."/>
            <person name="Salcher M."/>
            <person name="Ghai R."/>
            <person name="Kavagutti S V."/>
        </authorList>
    </citation>
    <scope>NUCLEOTIDE SEQUENCE</scope>
</reference>
<dbReference type="EMBL" id="CAEZSR010000036">
    <property type="protein sequence ID" value="CAB4554111.1"/>
    <property type="molecule type" value="Genomic_DNA"/>
</dbReference>
<dbReference type="AlphaFoldDB" id="A0A6J6CRP1"/>
<organism evidence="2">
    <name type="scientific">freshwater metagenome</name>
    <dbReference type="NCBI Taxonomy" id="449393"/>
    <lineage>
        <taxon>unclassified sequences</taxon>
        <taxon>metagenomes</taxon>
        <taxon>ecological metagenomes</taxon>
    </lineage>
</organism>
<gene>
    <name evidence="2" type="ORF">UFOPK1493_01291</name>
</gene>
<protein>
    <submittedName>
        <fullName evidence="2">Unannotated protein</fullName>
    </submittedName>
</protein>
<evidence type="ECO:0000313" key="2">
    <source>
        <dbReference type="EMBL" id="CAB4554111.1"/>
    </source>
</evidence>
<feature type="compositionally biased region" description="Low complexity" evidence="1">
    <location>
        <begin position="48"/>
        <end position="64"/>
    </location>
</feature>
<proteinExistence type="predicted"/>
<feature type="compositionally biased region" description="Pro residues" evidence="1">
    <location>
        <begin position="65"/>
        <end position="74"/>
    </location>
</feature>
<feature type="region of interest" description="Disordered" evidence="1">
    <location>
        <begin position="34"/>
        <end position="76"/>
    </location>
</feature>
<accession>A0A6J6CRP1</accession>
<name>A0A6J6CRP1_9ZZZZ</name>